<proteinExistence type="predicted"/>
<reference evidence="2 3" key="1">
    <citation type="submission" date="2018-09" db="EMBL/GenBank/DDBJ databases">
        <title>Genomic investigation of the strawberry pathogen Phytophthora fragariae indicates pathogenicity is determined by transcriptional variation in three key races.</title>
        <authorList>
            <person name="Adams T.M."/>
            <person name="Armitage A.D."/>
            <person name="Sobczyk M.K."/>
            <person name="Bates H.J."/>
            <person name="Dunwell J.M."/>
            <person name="Nellist C.F."/>
            <person name="Harrison R.J."/>
        </authorList>
    </citation>
    <scope>NUCLEOTIDE SEQUENCE [LARGE SCALE GENOMIC DNA]</scope>
    <source>
        <strain evidence="2 3">SCRP249</strain>
    </source>
</reference>
<evidence type="ECO:0000256" key="1">
    <source>
        <dbReference type="SAM" id="MobiDB-lite"/>
    </source>
</evidence>
<gene>
    <name evidence="2" type="ORF">PR001_g16485</name>
</gene>
<dbReference type="AlphaFoldDB" id="A0A6A3KUT3"/>
<name>A0A6A3KUT3_9STRA</name>
<organism evidence="2 3">
    <name type="scientific">Phytophthora rubi</name>
    <dbReference type="NCBI Taxonomy" id="129364"/>
    <lineage>
        <taxon>Eukaryota</taxon>
        <taxon>Sar</taxon>
        <taxon>Stramenopiles</taxon>
        <taxon>Oomycota</taxon>
        <taxon>Peronosporomycetes</taxon>
        <taxon>Peronosporales</taxon>
        <taxon>Peronosporaceae</taxon>
        <taxon>Phytophthora</taxon>
    </lineage>
</organism>
<evidence type="ECO:0000313" key="3">
    <source>
        <dbReference type="Proteomes" id="UP000429607"/>
    </source>
</evidence>
<feature type="region of interest" description="Disordered" evidence="1">
    <location>
        <begin position="82"/>
        <end position="102"/>
    </location>
</feature>
<accession>A0A6A3KUT3</accession>
<sequence length="147" mass="15302">MLMRVSYLVETNTTYSNVGQAKQIVQPHPPFFDLEADATRTPGVQTVRLLLLSSTPKPKQKRARKVVDPTDPVARAAVAAKPAALPPGPTKKSPARAWSAPTSTATVNGAVLPPPATSSASVALPPAARPGVLVLSVDSDSDSESDN</sequence>
<comment type="caution">
    <text evidence="2">The sequence shown here is derived from an EMBL/GenBank/DDBJ whole genome shotgun (WGS) entry which is preliminary data.</text>
</comment>
<evidence type="ECO:0000313" key="2">
    <source>
        <dbReference type="EMBL" id="KAE9009258.1"/>
    </source>
</evidence>
<dbReference type="Proteomes" id="UP000429607">
    <property type="component" value="Unassembled WGS sequence"/>
</dbReference>
<protein>
    <submittedName>
        <fullName evidence="2">Uncharacterized protein</fullName>
    </submittedName>
</protein>
<dbReference type="EMBL" id="QXFV01001304">
    <property type="protein sequence ID" value="KAE9009258.1"/>
    <property type="molecule type" value="Genomic_DNA"/>
</dbReference>